<comment type="caution">
    <text evidence="3">The sequence shown here is derived from an EMBL/GenBank/DDBJ whole genome shotgun (WGS) entry which is preliminary data.</text>
</comment>
<dbReference type="RefSeq" id="WP_067238600.1">
    <property type="nucleotide sequence ID" value="NZ_LZMZ01000051.1"/>
</dbReference>
<dbReference type="GO" id="GO:0003677">
    <property type="term" value="F:DNA binding"/>
    <property type="evidence" value="ECO:0007669"/>
    <property type="project" value="InterPro"/>
</dbReference>
<evidence type="ECO:0000313" key="4">
    <source>
        <dbReference type="Proteomes" id="UP000092508"/>
    </source>
</evidence>
<dbReference type="OrthoDB" id="9804086at2"/>
<dbReference type="PROSITE" id="PS51192">
    <property type="entry name" value="HELICASE_ATP_BIND_1"/>
    <property type="match status" value="1"/>
</dbReference>
<evidence type="ECO:0000259" key="2">
    <source>
        <dbReference type="PROSITE" id="PS51194"/>
    </source>
</evidence>
<feature type="domain" description="Helicase C-terminal" evidence="2">
    <location>
        <begin position="233"/>
        <end position="399"/>
    </location>
</feature>
<dbReference type="SMART" id="SM00487">
    <property type="entry name" value="DEXDc"/>
    <property type="match status" value="1"/>
</dbReference>
<gene>
    <name evidence="3" type="ORF">A9308_00755</name>
</gene>
<sequence>MYKLRPYQERALTDLMDWLHRHPDGNPIVDACVGAGKSVIIAELCKHIINLDPQARIVMCVASRELCWQNYQKLMAVWQDAPAGLCSASLGKKDLESQIIFSTIGSIAKHAHELGKVNVLIVDECHNINTDNMGMYRTFIDDIKKYGSPYVCVIGFTGTPFRGDGVWLWQGKDPLFAGTATRITMDELLEAGYLAPLVVDLNTPQLIDVTGVKVTAGDYNVNELNAIVSDDAVIKKTVENICSRAFIRERKKGLIFCATIEHAQKTLAALKQEIAKGGVAERLRPALLTSETPMGERVAILDNFKRPDIVYDSDTVNCLVNVACLTTGFDAPMVDYIILLRPTKSPVLYVQIAGRGMRIAEGKTDCLWLDYTDTTRTMGAVNRIKGRNKTVRATDAKTPFRYCPECGNSNPVNLLECAECGTLMPNAEQETLHNTTADVTPPIVMGEPQRWVFDVEQIGFYKHQSKQGNKPPSLRIDYFVNGEVFPISEWKAFESDSAFAVRMASQWWIDHLPNVKVPLTVDEALYHLHHDFVLLPTRIYVTKDADGKFWRVTGYDYGKQQPNLISFSDNPEFSTETIEDLPF</sequence>
<dbReference type="GO" id="GO:0005524">
    <property type="term" value="F:ATP binding"/>
    <property type="evidence" value="ECO:0007669"/>
    <property type="project" value="InterPro"/>
</dbReference>
<protein>
    <submittedName>
        <fullName evidence="3">Restriction endonuclease subunit R</fullName>
    </submittedName>
</protein>
<accession>A0A1B8Q986</accession>
<keyword evidence="3" id="KW-0378">Hydrolase</keyword>
<dbReference type="Gene3D" id="3.40.50.300">
    <property type="entry name" value="P-loop containing nucleotide triphosphate hydrolases"/>
    <property type="match status" value="2"/>
</dbReference>
<dbReference type="STRING" id="34059.A9308_00755"/>
<dbReference type="PANTHER" id="PTHR47396">
    <property type="entry name" value="TYPE I RESTRICTION ENZYME ECOKI R PROTEIN"/>
    <property type="match status" value="1"/>
</dbReference>
<dbReference type="GO" id="GO:0016787">
    <property type="term" value="F:hydrolase activity"/>
    <property type="evidence" value="ECO:0007669"/>
    <property type="project" value="InterPro"/>
</dbReference>
<dbReference type="Pfam" id="PF04851">
    <property type="entry name" value="ResIII"/>
    <property type="match status" value="1"/>
</dbReference>
<dbReference type="InterPro" id="IPR006935">
    <property type="entry name" value="Helicase/UvrB_N"/>
</dbReference>
<dbReference type="InterPro" id="IPR050742">
    <property type="entry name" value="Helicase_Restrict-Modif_Enz"/>
</dbReference>
<dbReference type="InterPro" id="IPR014001">
    <property type="entry name" value="Helicase_ATP-bd"/>
</dbReference>
<dbReference type="AlphaFoldDB" id="A0A1B8Q986"/>
<evidence type="ECO:0000313" key="3">
    <source>
        <dbReference type="EMBL" id="OBX73771.1"/>
    </source>
</evidence>
<dbReference type="GO" id="GO:0005829">
    <property type="term" value="C:cytosol"/>
    <property type="evidence" value="ECO:0007669"/>
    <property type="project" value="TreeGrafter"/>
</dbReference>
<evidence type="ECO:0000259" key="1">
    <source>
        <dbReference type="PROSITE" id="PS51192"/>
    </source>
</evidence>
<dbReference type="PANTHER" id="PTHR47396:SF1">
    <property type="entry name" value="ATP-DEPENDENT HELICASE IRC3-RELATED"/>
    <property type="match status" value="1"/>
</dbReference>
<dbReference type="EMBL" id="LZMZ01000051">
    <property type="protein sequence ID" value="OBX73771.1"/>
    <property type="molecule type" value="Genomic_DNA"/>
</dbReference>
<dbReference type="InterPro" id="IPR001650">
    <property type="entry name" value="Helicase_C-like"/>
</dbReference>
<dbReference type="SUPFAM" id="SSF52540">
    <property type="entry name" value="P-loop containing nucleoside triphosphate hydrolases"/>
    <property type="match status" value="1"/>
</dbReference>
<keyword evidence="3" id="KW-0255">Endonuclease</keyword>
<dbReference type="Proteomes" id="UP000092508">
    <property type="component" value="Unassembled WGS sequence"/>
</dbReference>
<feature type="domain" description="Helicase ATP-binding" evidence="1">
    <location>
        <begin position="18"/>
        <end position="178"/>
    </location>
</feature>
<organism evidence="3 4">
    <name type="scientific">Faucicola atlantae</name>
    <dbReference type="NCBI Taxonomy" id="34059"/>
    <lineage>
        <taxon>Bacteria</taxon>
        <taxon>Pseudomonadati</taxon>
        <taxon>Pseudomonadota</taxon>
        <taxon>Gammaproteobacteria</taxon>
        <taxon>Moraxellales</taxon>
        <taxon>Moraxellaceae</taxon>
        <taxon>Faucicola</taxon>
    </lineage>
</organism>
<dbReference type="GO" id="GO:0004519">
    <property type="term" value="F:endonuclease activity"/>
    <property type="evidence" value="ECO:0007669"/>
    <property type="project" value="UniProtKB-KW"/>
</dbReference>
<dbReference type="SMART" id="SM00490">
    <property type="entry name" value="HELICc"/>
    <property type="match status" value="1"/>
</dbReference>
<dbReference type="InterPro" id="IPR027417">
    <property type="entry name" value="P-loop_NTPase"/>
</dbReference>
<name>A0A1B8Q986_9GAMM</name>
<proteinExistence type="predicted"/>
<reference evidence="3 4" key="1">
    <citation type="submission" date="2016-06" db="EMBL/GenBank/DDBJ databases">
        <title>Draft genome of Moraxella atlantae CCUG 66109.</title>
        <authorList>
            <person name="Salva-Serra F."/>
            <person name="Engstrom-Jakobsson H."/>
            <person name="Thorell K."/>
            <person name="Gonzales-Siles L."/>
            <person name="Karlsson R."/>
            <person name="Boulund F."/>
            <person name="Engstrand L."/>
            <person name="Kristiansson E."/>
            <person name="Moore E."/>
        </authorList>
    </citation>
    <scope>NUCLEOTIDE SEQUENCE [LARGE SCALE GENOMIC DNA]</scope>
    <source>
        <strain evidence="3 4">CCUG 66109</strain>
    </source>
</reference>
<keyword evidence="3" id="KW-0540">Nuclease</keyword>
<dbReference type="PROSITE" id="PS51194">
    <property type="entry name" value="HELICASE_CTER"/>
    <property type="match status" value="1"/>
</dbReference>
<dbReference type="Pfam" id="PF00271">
    <property type="entry name" value="Helicase_C"/>
    <property type="match status" value="1"/>
</dbReference>